<dbReference type="AlphaFoldDB" id="A0A8S9SPB3"/>
<sequence length="56" mass="6709">MTRMYDLIVETNPALAQMWKDVRQNMNLHPTPKEQEELERQAEHRSSQLRDDLNLS</sequence>
<evidence type="ECO:0000313" key="3">
    <source>
        <dbReference type="Proteomes" id="UP000712600"/>
    </source>
</evidence>
<accession>A0A8S9SPB3</accession>
<feature type="compositionally biased region" description="Basic and acidic residues" evidence="1">
    <location>
        <begin position="31"/>
        <end position="56"/>
    </location>
</feature>
<gene>
    <name evidence="2" type="ORF">F2Q69_00036635</name>
</gene>
<dbReference type="EMBL" id="QGKX02000004">
    <property type="protein sequence ID" value="KAF3603521.1"/>
    <property type="molecule type" value="Genomic_DNA"/>
</dbReference>
<protein>
    <submittedName>
        <fullName evidence="2">Uncharacterized protein</fullName>
    </submittedName>
</protein>
<name>A0A8S9SPB3_BRACR</name>
<comment type="caution">
    <text evidence="2">The sequence shown here is derived from an EMBL/GenBank/DDBJ whole genome shotgun (WGS) entry which is preliminary data.</text>
</comment>
<feature type="region of interest" description="Disordered" evidence="1">
    <location>
        <begin position="25"/>
        <end position="56"/>
    </location>
</feature>
<evidence type="ECO:0000256" key="1">
    <source>
        <dbReference type="SAM" id="MobiDB-lite"/>
    </source>
</evidence>
<dbReference type="Proteomes" id="UP000712600">
    <property type="component" value="Unassembled WGS sequence"/>
</dbReference>
<evidence type="ECO:0000313" key="2">
    <source>
        <dbReference type="EMBL" id="KAF3603521.1"/>
    </source>
</evidence>
<proteinExistence type="predicted"/>
<organism evidence="2 3">
    <name type="scientific">Brassica cretica</name>
    <name type="common">Mustard</name>
    <dbReference type="NCBI Taxonomy" id="69181"/>
    <lineage>
        <taxon>Eukaryota</taxon>
        <taxon>Viridiplantae</taxon>
        <taxon>Streptophyta</taxon>
        <taxon>Embryophyta</taxon>
        <taxon>Tracheophyta</taxon>
        <taxon>Spermatophyta</taxon>
        <taxon>Magnoliopsida</taxon>
        <taxon>eudicotyledons</taxon>
        <taxon>Gunneridae</taxon>
        <taxon>Pentapetalae</taxon>
        <taxon>rosids</taxon>
        <taxon>malvids</taxon>
        <taxon>Brassicales</taxon>
        <taxon>Brassicaceae</taxon>
        <taxon>Brassiceae</taxon>
        <taxon>Brassica</taxon>
    </lineage>
</organism>
<reference evidence="2" key="1">
    <citation type="submission" date="2019-12" db="EMBL/GenBank/DDBJ databases">
        <title>Genome sequencing and annotation of Brassica cretica.</title>
        <authorList>
            <person name="Studholme D.J."/>
            <person name="Sarris P."/>
        </authorList>
    </citation>
    <scope>NUCLEOTIDE SEQUENCE</scope>
    <source>
        <strain evidence="2">PFS-109/04</strain>
        <tissue evidence="2">Leaf</tissue>
    </source>
</reference>